<gene>
    <name evidence="1" type="ORF">LR394_32650</name>
</gene>
<proteinExistence type="predicted"/>
<reference evidence="1" key="1">
    <citation type="submission" date="2021-11" db="EMBL/GenBank/DDBJ databases">
        <title>Streptomyces corallinus and Kineosporia corallina sp. nov., two new coral-derived marine actinobacteria.</title>
        <authorList>
            <person name="Buangrab K."/>
            <person name="Sutthacheep M."/>
            <person name="Yeemin T."/>
            <person name="Harunari E."/>
            <person name="Igarashi Y."/>
            <person name="Sripreechasak P."/>
            <person name="Kanchanasin P."/>
            <person name="Tanasupawat S."/>
            <person name="Phongsopitanun W."/>
        </authorList>
    </citation>
    <scope>NUCLEOTIDE SEQUENCE</scope>
    <source>
        <strain evidence="1">JCM 31032</strain>
    </source>
</reference>
<accession>A0A9X1T3E6</accession>
<dbReference type="AlphaFoldDB" id="A0A9X1T3E6"/>
<sequence>MSDPNSNPLNQPLNVEIAPYQGGDDLLSGFVVSGRWPSSTREWAQFLTLAVRLAAVPGLVPTTTVFRAVEDTPDGPMPGAVGLVTSAGPVLGNGAPAPGEFRRQTPPALLLLHPPSESRPSIPEASEAASGCVLLPGIPHLGLDHRASWVEAERDGTITRLVSKVGVDPAQDPDTAVLAMLLAA</sequence>
<dbReference type="EMBL" id="JAJOMB010000023">
    <property type="protein sequence ID" value="MCD5315658.1"/>
    <property type="molecule type" value="Genomic_DNA"/>
</dbReference>
<dbReference type="RefSeq" id="WP_231448474.1">
    <property type="nucleotide sequence ID" value="NZ_JAJOMB010000023.1"/>
</dbReference>
<keyword evidence="2" id="KW-1185">Reference proteome</keyword>
<protein>
    <submittedName>
        <fullName evidence="1">Peptidase</fullName>
    </submittedName>
</protein>
<evidence type="ECO:0000313" key="2">
    <source>
        <dbReference type="Proteomes" id="UP001138997"/>
    </source>
</evidence>
<organism evidence="1 2">
    <name type="scientific">Kineosporia babensis</name>
    <dbReference type="NCBI Taxonomy" id="499548"/>
    <lineage>
        <taxon>Bacteria</taxon>
        <taxon>Bacillati</taxon>
        <taxon>Actinomycetota</taxon>
        <taxon>Actinomycetes</taxon>
        <taxon>Kineosporiales</taxon>
        <taxon>Kineosporiaceae</taxon>
        <taxon>Kineosporia</taxon>
    </lineage>
</organism>
<comment type="caution">
    <text evidence="1">The sequence shown here is derived from an EMBL/GenBank/DDBJ whole genome shotgun (WGS) entry which is preliminary data.</text>
</comment>
<evidence type="ECO:0000313" key="1">
    <source>
        <dbReference type="EMBL" id="MCD5315658.1"/>
    </source>
</evidence>
<dbReference type="Proteomes" id="UP001138997">
    <property type="component" value="Unassembled WGS sequence"/>
</dbReference>
<name>A0A9X1T3E6_9ACTN</name>